<protein>
    <recommendedName>
        <fullName evidence="5">Peptidoglycan hydrolase</fullName>
    </recommendedName>
</protein>
<feature type="domain" description="LysM" evidence="8">
    <location>
        <begin position="313"/>
        <end position="356"/>
    </location>
</feature>
<dbReference type="SMART" id="SM00257">
    <property type="entry name" value="LysM"/>
    <property type="match status" value="3"/>
</dbReference>
<dbReference type="RefSeq" id="WP_142766122.1">
    <property type="nucleotide sequence ID" value="NZ_CP041356.1"/>
</dbReference>
<keyword evidence="10" id="KW-1185">Reference proteome</keyword>
<keyword evidence="7" id="KW-0472">Membrane</keyword>
<dbReference type="GO" id="GO:0042742">
    <property type="term" value="P:defense response to bacterium"/>
    <property type="evidence" value="ECO:0007669"/>
    <property type="project" value="UniProtKB-KW"/>
</dbReference>
<dbReference type="Pfam" id="PF01476">
    <property type="entry name" value="LysM"/>
    <property type="match status" value="3"/>
</dbReference>
<evidence type="ECO:0000256" key="5">
    <source>
        <dbReference type="ARBA" id="ARBA00032108"/>
    </source>
</evidence>
<dbReference type="InterPro" id="IPR036779">
    <property type="entry name" value="LysM_dom_sf"/>
</dbReference>
<evidence type="ECO:0000313" key="9">
    <source>
        <dbReference type="EMBL" id="QDK70520.1"/>
    </source>
</evidence>
<dbReference type="PROSITE" id="PS51782">
    <property type="entry name" value="LYSM"/>
    <property type="match status" value="3"/>
</dbReference>
<dbReference type="GO" id="GO:0004040">
    <property type="term" value="F:amidase activity"/>
    <property type="evidence" value="ECO:0007669"/>
    <property type="project" value="InterPro"/>
</dbReference>
<accession>A0A514Z7E6</accession>
<dbReference type="AlphaFoldDB" id="A0A514Z7E6"/>
<reference evidence="9 10" key="1">
    <citation type="submission" date="2019-07" db="EMBL/GenBank/DDBJ databases">
        <title>Genome sequencing of KACC 19320.</title>
        <authorList>
            <person name="Heo J."/>
            <person name="Kim S.-J."/>
            <person name="Kim J.-S."/>
            <person name="Hong S.-B."/>
            <person name="Kwon S.-W."/>
        </authorList>
    </citation>
    <scope>NUCLEOTIDE SEQUENCE [LARGE SCALE GENOMIC DNA]</scope>
    <source>
        <strain evidence="9 10">KACC 19320</strain>
    </source>
</reference>
<dbReference type="SUPFAM" id="SSF54106">
    <property type="entry name" value="LysM domain"/>
    <property type="match status" value="3"/>
</dbReference>
<dbReference type="InterPro" id="IPR002901">
    <property type="entry name" value="MGlyc_endo_b_GlcNAc-like_dom"/>
</dbReference>
<evidence type="ECO:0000256" key="2">
    <source>
        <dbReference type="ARBA" id="ARBA00022529"/>
    </source>
</evidence>
<evidence type="ECO:0000256" key="1">
    <source>
        <dbReference type="ARBA" id="ARBA00010266"/>
    </source>
</evidence>
<dbReference type="Gene3D" id="1.10.530.10">
    <property type="match status" value="1"/>
</dbReference>
<evidence type="ECO:0000313" key="10">
    <source>
        <dbReference type="Proteomes" id="UP000315128"/>
    </source>
</evidence>
<keyword evidence="7" id="KW-1133">Transmembrane helix</keyword>
<evidence type="ECO:0000256" key="4">
    <source>
        <dbReference type="ARBA" id="ARBA00022801"/>
    </source>
</evidence>
<dbReference type="KEGG" id="lack:FLP15_04200"/>
<dbReference type="Pfam" id="PF01832">
    <property type="entry name" value="Glucosaminidase"/>
    <property type="match status" value="1"/>
</dbReference>
<dbReference type="PRINTS" id="PR01002">
    <property type="entry name" value="FLGFLGJ"/>
</dbReference>
<feature type="region of interest" description="Disordered" evidence="6">
    <location>
        <begin position="283"/>
        <end position="313"/>
    </location>
</feature>
<name>A0A514Z7E6_9LACT</name>
<keyword evidence="7" id="KW-0812">Transmembrane</keyword>
<dbReference type="EMBL" id="CP041356">
    <property type="protein sequence ID" value="QDK70520.1"/>
    <property type="molecule type" value="Genomic_DNA"/>
</dbReference>
<evidence type="ECO:0000256" key="7">
    <source>
        <dbReference type="SAM" id="Phobius"/>
    </source>
</evidence>
<dbReference type="OrthoDB" id="2155627at2"/>
<sequence length="424" mass="45851">MPASRIKVKNRHLKKKPKKPIILYKPASKIAGAVIIAGTLTTTQDILIQHSESVVQAATTSKEAFIENIASSAKPIADANGLYPSVMIAQAILESNWGTSQLANSPYYNLFGIQGSYQGKSVVFKTQEYLNGKWVTKDMPFRVYPSFNESFQDNAYVLKTTNFGSGPYYIKAWRANASTYQQATAALTGKYATDPSYGASLNNIIAQYNLTRFDGGGTSNGSNTTGNTTTPTTNTPTQTYTVKAGDTLWGISQRYGISVTQIQSLNKLKSDVIYIGQKLVLSGNSSNNNTSSKPSTTTPTTPVTPAKPNGTNTTIKVKSGDTLWALANRYKTSVAQLKTWNRLSSDTIYIGQNLIVGSSSTSTTPVNNKPAQNTPTNQSSIHKVVKGDTLWALSQKSGSPIASIKAWNHLSSDTILIGQYLRIK</sequence>
<dbReference type="GO" id="GO:0031640">
    <property type="term" value="P:killing of cells of another organism"/>
    <property type="evidence" value="ECO:0007669"/>
    <property type="project" value="UniProtKB-KW"/>
</dbReference>
<dbReference type="CDD" id="cd00118">
    <property type="entry name" value="LysM"/>
    <property type="match status" value="3"/>
</dbReference>
<dbReference type="Proteomes" id="UP000315128">
    <property type="component" value="Chromosome"/>
</dbReference>
<keyword evidence="3" id="KW-0081">Bacteriolytic enzyme</keyword>
<comment type="similarity">
    <text evidence="1">Belongs to the glycosyl hydrolase 73 family.</text>
</comment>
<evidence type="ECO:0000256" key="6">
    <source>
        <dbReference type="SAM" id="MobiDB-lite"/>
    </source>
</evidence>
<feature type="domain" description="LysM" evidence="8">
    <location>
        <begin position="380"/>
        <end position="423"/>
    </location>
</feature>
<gene>
    <name evidence="9" type="ORF">FLP15_04200</name>
</gene>
<keyword evidence="4" id="KW-0378">Hydrolase</keyword>
<dbReference type="InterPro" id="IPR051056">
    <property type="entry name" value="Glycosyl_Hydrolase_73"/>
</dbReference>
<feature type="compositionally biased region" description="Low complexity" evidence="6">
    <location>
        <begin position="220"/>
        <end position="237"/>
    </location>
</feature>
<dbReference type="PANTHER" id="PTHR33308:SF9">
    <property type="entry name" value="PEPTIDOGLYCAN HYDROLASE FLGJ"/>
    <property type="match status" value="1"/>
</dbReference>
<feature type="domain" description="LysM" evidence="8">
    <location>
        <begin position="238"/>
        <end position="281"/>
    </location>
</feature>
<feature type="compositionally biased region" description="Low complexity" evidence="6">
    <location>
        <begin position="284"/>
        <end position="309"/>
    </location>
</feature>
<proteinExistence type="inferred from homology"/>
<organism evidence="9 10">
    <name type="scientific">Lactococcus protaetiae</name>
    <dbReference type="NCBI Taxonomy" id="2592653"/>
    <lineage>
        <taxon>Bacteria</taxon>
        <taxon>Bacillati</taxon>
        <taxon>Bacillota</taxon>
        <taxon>Bacilli</taxon>
        <taxon>Lactobacillales</taxon>
        <taxon>Streptococcaceae</taxon>
        <taxon>Lactococcus</taxon>
    </lineage>
</organism>
<dbReference type="Gene3D" id="3.10.350.10">
    <property type="entry name" value="LysM domain"/>
    <property type="match status" value="3"/>
</dbReference>
<dbReference type="InterPro" id="IPR018392">
    <property type="entry name" value="LysM"/>
</dbReference>
<dbReference type="Gene3D" id="4.10.80.30">
    <property type="entry name" value="DNA polymerase, domain 6"/>
    <property type="match status" value="1"/>
</dbReference>
<feature type="region of interest" description="Disordered" evidence="6">
    <location>
        <begin position="216"/>
        <end position="239"/>
    </location>
</feature>
<evidence type="ECO:0000259" key="8">
    <source>
        <dbReference type="PROSITE" id="PS51782"/>
    </source>
</evidence>
<evidence type="ECO:0000256" key="3">
    <source>
        <dbReference type="ARBA" id="ARBA00022638"/>
    </source>
</evidence>
<dbReference type="SMART" id="SM00047">
    <property type="entry name" value="LYZ2"/>
    <property type="match status" value="1"/>
</dbReference>
<keyword evidence="2" id="KW-0929">Antimicrobial</keyword>
<feature type="transmembrane region" description="Helical" evidence="7">
    <location>
        <begin position="21"/>
        <end position="40"/>
    </location>
</feature>
<dbReference type="PANTHER" id="PTHR33308">
    <property type="entry name" value="PEPTIDOGLYCAN HYDROLASE FLGJ"/>
    <property type="match status" value="1"/>
</dbReference>